<proteinExistence type="predicted"/>
<gene>
    <name evidence="3" type="ORF">KP79_PYT24543</name>
</gene>
<sequence>MDLTQWRTILVTFCLSPVFIPFSTTVTPVRENNTCRLIPDSHVNAALIIWKYLRVNDTLRKSDIILGLGSHDKRVAKEASRLWLAGYGDILMFSGKSGNLTRGKWGKSEAEIFRDVALLMGVPEPYTLMEQNSRNTGENLKYCYELLKRKNMLPKTFIIVQKPHMGLRTVATFEKQWPGDQAEVTLMVTSPNISLLDYPDDDVGDLQDVISVMIGYLQRIKVYGEKGFQSYQDIPKIVWDAFISLKSSGIYSSHLIQNECEGYKQSDVCL</sequence>
<accession>A0A210Q0V5</accession>
<evidence type="ECO:0000259" key="2">
    <source>
        <dbReference type="Pfam" id="PF02698"/>
    </source>
</evidence>
<protein>
    <recommendedName>
        <fullName evidence="2">DUF218 domain-containing protein</fullName>
    </recommendedName>
</protein>
<evidence type="ECO:0000313" key="4">
    <source>
        <dbReference type="Proteomes" id="UP000242188"/>
    </source>
</evidence>
<dbReference type="PANTHER" id="PTHR30336:SF20">
    <property type="entry name" value="DUF218 DOMAIN-CONTAINING PROTEIN"/>
    <property type="match status" value="1"/>
</dbReference>
<evidence type="ECO:0000256" key="1">
    <source>
        <dbReference type="SAM" id="SignalP"/>
    </source>
</evidence>
<keyword evidence="1" id="KW-0732">Signal</keyword>
<dbReference type="InterPro" id="IPR051599">
    <property type="entry name" value="Cell_Envelope_Assoc"/>
</dbReference>
<dbReference type="OrthoDB" id="17725at2759"/>
<reference evidence="3 4" key="1">
    <citation type="journal article" date="2017" name="Nat. Ecol. Evol.">
        <title>Scallop genome provides insights into evolution of bilaterian karyotype and development.</title>
        <authorList>
            <person name="Wang S."/>
            <person name="Zhang J."/>
            <person name="Jiao W."/>
            <person name="Li J."/>
            <person name="Xun X."/>
            <person name="Sun Y."/>
            <person name="Guo X."/>
            <person name="Huan P."/>
            <person name="Dong B."/>
            <person name="Zhang L."/>
            <person name="Hu X."/>
            <person name="Sun X."/>
            <person name="Wang J."/>
            <person name="Zhao C."/>
            <person name="Wang Y."/>
            <person name="Wang D."/>
            <person name="Huang X."/>
            <person name="Wang R."/>
            <person name="Lv J."/>
            <person name="Li Y."/>
            <person name="Zhang Z."/>
            <person name="Liu B."/>
            <person name="Lu W."/>
            <person name="Hui Y."/>
            <person name="Liang J."/>
            <person name="Zhou Z."/>
            <person name="Hou R."/>
            <person name="Li X."/>
            <person name="Liu Y."/>
            <person name="Li H."/>
            <person name="Ning X."/>
            <person name="Lin Y."/>
            <person name="Zhao L."/>
            <person name="Xing Q."/>
            <person name="Dou J."/>
            <person name="Li Y."/>
            <person name="Mao J."/>
            <person name="Guo H."/>
            <person name="Dou H."/>
            <person name="Li T."/>
            <person name="Mu C."/>
            <person name="Jiang W."/>
            <person name="Fu Q."/>
            <person name="Fu X."/>
            <person name="Miao Y."/>
            <person name="Liu J."/>
            <person name="Yu Q."/>
            <person name="Li R."/>
            <person name="Liao H."/>
            <person name="Li X."/>
            <person name="Kong Y."/>
            <person name="Jiang Z."/>
            <person name="Chourrout D."/>
            <person name="Li R."/>
            <person name="Bao Z."/>
        </authorList>
    </citation>
    <scope>NUCLEOTIDE SEQUENCE [LARGE SCALE GENOMIC DNA]</scope>
    <source>
        <strain evidence="3 4">PY_sf001</strain>
    </source>
</reference>
<dbReference type="CDD" id="cd06259">
    <property type="entry name" value="YdcF-like"/>
    <property type="match status" value="1"/>
</dbReference>
<dbReference type="InterPro" id="IPR014729">
    <property type="entry name" value="Rossmann-like_a/b/a_fold"/>
</dbReference>
<name>A0A210Q0V5_MIZYE</name>
<dbReference type="InterPro" id="IPR003848">
    <property type="entry name" value="DUF218"/>
</dbReference>
<dbReference type="GO" id="GO:0005886">
    <property type="term" value="C:plasma membrane"/>
    <property type="evidence" value="ECO:0007669"/>
    <property type="project" value="TreeGrafter"/>
</dbReference>
<feature type="chain" id="PRO_5012577904" description="DUF218 domain-containing protein" evidence="1">
    <location>
        <begin position="26"/>
        <end position="270"/>
    </location>
</feature>
<dbReference type="AlphaFoldDB" id="A0A210Q0V5"/>
<feature type="signal peptide" evidence="1">
    <location>
        <begin position="1"/>
        <end position="25"/>
    </location>
</feature>
<dbReference type="PANTHER" id="PTHR30336">
    <property type="entry name" value="INNER MEMBRANE PROTEIN, PROBABLE PERMEASE"/>
    <property type="match status" value="1"/>
</dbReference>
<dbReference type="Proteomes" id="UP000242188">
    <property type="component" value="Unassembled WGS sequence"/>
</dbReference>
<evidence type="ECO:0000313" key="3">
    <source>
        <dbReference type="EMBL" id="OWF42368.1"/>
    </source>
</evidence>
<keyword evidence="4" id="KW-1185">Reference proteome</keyword>
<dbReference type="Gene3D" id="3.40.50.620">
    <property type="entry name" value="HUPs"/>
    <property type="match status" value="1"/>
</dbReference>
<feature type="domain" description="DUF218" evidence="2">
    <location>
        <begin position="65"/>
        <end position="181"/>
    </location>
</feature>
<comment type="caution">
    <text evidence="3">The sequence shown here is derived from an EMBL/GenBank/DDBJ whole genome shotgun (WGS) entry which is preliminary data.</text>
</comment>
<organism evidence="3 4">
    <name type="scientific">Mizuhopecten yessoensis</name>
    <name type="common">Japanese scallop</name>
    <name type="synonym">Patinopecten yessoensis</name>
    <dbReference type="NCBI Taxonomy" id="6573"/>
    <lineage>
        <taxon>Eukaryota</taxon>
        <taxon>Metazoa</taxon>
        <taxon>Spiralia</taxon>
        <taxon>Lophotrochozoa</taxon>
        <taxon>Mollusca</taxon>
        <taxon>Bivalvia</taxon>
        <taxon>Autobranchia</taxon>
        <taxon>Pteriomorphia</taxon>
        <taxon>Pectinida</taxon>
        <taxon>Pectinoidea</taxon>
        <taxon>Pectinidae</taxon>
        <taxon>Mizuhopecten</taxon>
    </lineage>
</organism>
<dbReference type="EMBL" id="NEDP02005293">
    <property type="protein sequence ID" value="OWF42368.1"/>
    <property type="molecule type" value="Genomic_DNA"/>
</dbReference>
<dbReference type="Pfam" id="PF02698">
    <property type="entry name" value="DUF218"/>
    <property type="match status" value="1"/>
</dbReference>